<dbReference type="InterPro" id="IPR002508">
    <property type="entry name" value="MurNAc-LAA_cat"/>
</dbReference>
<dbReference type="EMBL" id="JBHTCO010000020">
    <property type="protein sequence ID" value="MFC7394410.1"/>
    <property type="molecule type" value="Genomic_DNA"/>
</dbReference>
<keyword evidence="1 4" id="KW-0378">Hydrolase</keyword>
<evidence type="ECO:0000313" key="5">
    <source>
        <dbReference type="Proteomes" id="UP001596505"/>
    </source>
</evidence>
<keyword evidence="5" id="KW-1185">Reference proteome</keyword>
<dbReference type="RefSeq" id="WP_380967741.1">
    <property type="nucleotide sequence ID" value="NZ_JBHTCO010000020.1"/>
</dbReference>
<dbReference type="EC" id="3.5.1.28" evidence="4"/>
<sequence length="251" mass="27817">MTFKLFLDPGHGGSDPGAEGNGLKEKNITLEISKNIHDILVDEYSDVSIKMSRTGDTYPTLNQRTDEANAWGADFFLSIHINSGGGEGYEDYIYIDLSNRSETGQIRDDIHTAVIKVNDLNDRGEKKGDLDVLRDTTMPAVLTENGFIDNANDAAKMKDPSWITEVARGHVNGLEKAFGLKRKSTAGTFLIRVKADSLWYYNKPDWNAKAGVVHKDEVFTVVDTLTVSGSKMYKLKSGNYITANPDYVEKV</sequence>
<dbReference type="InterPro" id="IPR044081">
    <property type="entry name" value="DUF5776"/>
</dbReference>
<evidence type="ECO:0000259" key="3">
    <source>
        <dbReference type="SMART" id="SM00646"/>
    </source>
</evidence>
<evidence type="ECO:0000256" key="2">
    <source>
        <dbReference type="SAM" id="MobiDB-lite"/>
    </source>
</evidence>
<gene>
    <name evidence="4" type="ORF">ACFQRG_15740</name>
</gene>
<feature type="domain" description="MurNAc-LAA" evidence="3">
    <location>
        <begin position="65"/>
        <end position="175"/>
    </location>
</feature>
<evidence type="ECO:0000256" key="1">
    <source>
        <dbReference type="ARBA" id="ARBA00022801"/>
    </source>
</evidence>
<feature type="region of interest" description="Disordered" evidence="2">
    <location>
        <begin position="1"/>
        <end position="23"/>
    </location>
</feature>
<dbReference type="Pfam" id="PF01520">
    <property type="entry name" value="Amidase_3"/>
    <property type="match status" value="1"/>
</dbReference>
<dbReference type="PANTHER" id="PTHR30404">
    <property type="entry name" value="N-ACETYLMURAMOYL-L-ALANINE AMIDASE"/>
    <property type="match status" value="1"/>
</dbReference>
<evidence type="ECO:0000313" key="4">
    <source>
        <dbReference type="EMBL" id="MFC7394410.1"/>
    </source>
</evidence>
<dbReference type="PANTHER" id="PTHR30404:SF0">
    <property type="entry name" value="N-ACETYLMURAMOYL-L-ALANINE AMIDASE AMIC"/>
    <property type="match status" value="1"/>
</dbReference>
<dbReference type="Proteomes" id="UP001596505">
    <property type="component" value="Unassembled WGS sequence"/>
</dbReference>
<comment type="caution">
    <text evidence="4">The sequence shown here is derived from an EMBL/GenBank/DDBJ whole genome shotgun (WGS) entry which is preliminary data.</text>
</comment>
<proteinExistence type="predicted"/>
<dbReference type="Gene3D" id="3.40.630.40">
    <property type="entry name" value="Zn-dependent exopeptidases"/>
    <property type="match status" value="1"/>
</dbReference>
<name>A0ABW2Q2X6_9BACL</name>
<dbReference type="SMART" id="SM00646">
    <property type="entry name" value="Ami_3"/>
    <property type="match status" value="1"/>
</dbReference>
<organism evidence="4 5">
    <name type="scientific">Scopulibacillus cellulosilyticus</name>
    <dbReference type="NCBI Taxonomy" id="2665665"/>
    <lineage>
        <taxon>Bacteria</taxon>
        <taxon>Bacillati</taxon>
        <taxon>Bacillota</taxon>
        <taxon>Bacilli</taxon>
        <taxon>Bacillales</taxon>
        <taxon>Sporolactobacillaceae</taxon>
        <taxon>Scopulibacillus</taxon>
    </lineage>
</organism>
<protein>
    <submittedName>
        <fullName evidence="4">N-acetylmuramoyl-L-alanine amidase</fullName>
        <ecNumber evidence="4">3.5.1.28</ecNumber>
    </submittedName>
</protein>
<dbReference type="SUPFAM" id="SSF53187">
    <property type="entry name" value="Zn-dependent exopeptidases"/>
    <property type="match status" value="1"/>
</dbReference>
<dbReference type="Pfam" id="PF19087">
    <property type="entry name" value="DUF5776"/>
    <property type="match status" value="1"/>
</dbReference>
<dbReference type="GO" id="GO:0008745">
    <property type="term" value="F:N-acetylmuramoyl-L-alanine amidase activity"/>
    <property type="evidence" value="ECO:0007669"/>
    <property type="project" value="UniProtKB-EC"/>
</dbReference>
<dbReference type="InterPro" id="IPR050695">
    <property type="entry name" value="N-acetylmuramoyl_amidase_3"/>
</dbReference>
<reference evidence="5" key="1">
    <citation type="journal article" date="2019" name="Int. J. Syst. Evol. Microbiol.">
        <title>The Global Catalogue of Microorganisms (GCM) 10K type strain sequencing project: providing services to taxonomists for standard genome sequencing and annotation.</title>
        <authorList>
            <consortium name="The Broad Institute Genomics Platform"/>
            <consortium name="The Broad Institute Genome Sequencing Center for Infectious Disease"/>
            <person name="Wu L."/>
            <person name="Ma J."/>
        </authorList>
    </citation>
    <scope>NUCLEOTIDE SEQUENCE [LARGE SCALE GENOMIC DNA]</scope>
    <source>
        <strain evidence="5">CGMCC 1.16305</strain>
    </source>
</reference>
<accession>A0ABW2Q2X6</accession>
<dbReference type="CDD" id="cd02696">
    <property type="entry name" value="MurNAc-LAA"/>
    <property type="match status" value="1"/>
</dbReference>